<dbReference type="SUPFAM" id="SSF50911">
    <property type="entry name" value="Mannose 6-phosphate receptor domain"/>
    <property type="match status" value="1"/>
</dbReference>
<dbReference type="RefSeq" id="XP_022627810.1">
    <property type="nucleotide sequence ID" value="XM_022773325.1"/>
</dbReference>
<keyword evidence="2" id="KW-0813">Transport</keyword>
<dbReference type="GO" id="GO:0010008">
    <property type="term" value="C:endosome membrane"/>
    <property type="evidence" value="ECO:0007669"/>
    <property type="project" value="UniProtKB-SubCell"/>
</dbReference>
<comment type="subcellular location">
    <subcellularLocation>
        <location evidence="1">Golgi apparatus membrane</location>
        <topology evidence="1">Single-pass type I membrane protein</topology>
    </subcellularLocation>
</comment>
<feature type="domain" description="MRH" evidence="10">
    <location>
        <begin position="65"/>
        <end position="227"/>
    </location>
</feature>
<dbReference type="GO" id="GO:0007034">
    <property type="term" value="P:vacuolar transport"/>
    <property type="evidence" value="ECO:0007669"/>
    <property type="project" value="EnsemblFungi"/>
</dbReference>
<keyword evidence="3 9" id="KW-0812">Transmembrane</keyword>
<keyword evidence="12" id="KW-1185">Reference proteome</keyword>
<dbReference type="EMBL" id="LN736362">
    <property type="protein sequence ID" value="CEP61576.1"/>
    <property type="molecule type" value="Genomic_DNA"/>
</dbReference>
<feature type="compositionally biased region" description="Polar residues" evidence="8">
    <location>
        <begin position="40"/>
        <end position="49"/>
    </location>
</feature>
<dbReference type="Pfam" id="PF13015">
    <property type="entry name" value="PRKCSH_1"/>
    <property type="match status" value="1"/>
</dbReference>
<evidence type="ECO:0000256" key="1">
    <source>
        <dbReference type="ARBA" id="ARBA00004614"/>
    </source>
</evidence>
<dbReference type="FunFam" id="2.70.130.10:FF:000024">
    <property type="entry name" value="Putative vacuolar sorting receptor"/>
    <property type="match status" value="1"/>
</dbReference>
<keyword evidence="4" id="KW-0732">Signal</keyword>
<dbReference type="PANTHER" id="PTHR15071:SF0">
    <property type="entry name" value="MANNOSE 6-PHOSPHATE RECEPTOR-LIKE PROTEIN 1"/>
    <property type="match status" value="1"/>
</dbReference>
<evidence type="ECO:0000256" key="3">
    <source>
        <dbReference type="ARBA" id="ARBA00022692"/>
    </source>
</evidence>
<dbReference type="HOGENOM" id="CLU_053195_0_0_1"/>
<dbReference type="SMART" id="SM01404">
    <property type="entry name" value="CIMR"/>
    <property type="match status" value="1"/>
</dbReference>
<dbReference type="PANTHER" id="PTHR15071">
    <property type="entry name" value="MANNOSE-6-PHOSPHATE RECEPTOR FAMILY MEMBER"/>
    <property type="match status" value="1"/>
</dbReference>
<dbReference type="InterPro" id="IPR044865">
    <property type="entry name" value="MRH_dom"/>
</dbReference>
<dbReference type="OrthoDB" id="4504960at2759"/>
<evidence type="ECO:0000256" key="2">
    <source>
        <dbReference type="ARBA" id="ARBA00022448"/>
    </source>
</evidence>
<dbReference type="GO" id="GO:0005770">
    <property type="term" value="C:late endosome"/>
    <property type="evidence" value="ECO:0007669"/>
    <property type="project" value="EnsemblFungi"/>
</dbReference>
<dbReference type="STRING" id="1245769.A0A0C7N4Q7"/>
<dbReference type="InterPro" id="IPR036607">
    <property type="entry name" value="PRKCSH"/>
</dbReference>
<proteinExistence type="predicted"/>
<evidence type="ECO:0000256" key="7">
    <source>
        <dbReference type="ARBA" id="ARBA00023157"/>
    </source>
</evidence>
<dbReference type="Gene3D" id="2.70.130.10">
    <property type="entry name" value="Mannose-6-phosphate receptor binding domain"/>
    <property type="match status" value="1"/>
</dbReference>
<dbReference type="InterPro" id="IPR009011">
    <property type="entry name" value="Man6P_isomerase_rcpt-bd_dom_sf"/>
</dbReference>
<keyword evidence="7" id="KW-1015">Disulfide bond</keyword>
<organism evidence="11 12">
    <name type="scientific">Lachancea lanzarotensis</name>
    <dbReference type="NCBI Taxonomy" id="1245769"/>
    <lineage>
        <taxon>Eukaryota</taxon>
        <taxon>Fungi</taxon>
        <taxon>Dikarya</taxon>
        <taxon>Ascomycota</taxon>
        <taxon>Saccharomycotina</taxon>
        <taxon>Saccharomycetes</taxon>
        <taxon>Saccharomycetales</taxon>
        <taxon>Saccharomycetaceae</taxon>
        <taxon>Lachancea</taxon>
    </lineage>
</organism>
<dbReference type="GO" id="GO:0005048">
    <property type="term" value="F:signal sequence binding"/>
    <property type="evidence" value="ECO:0007669"/>
    <property type="project" value="EnsemblFungi"/>
</dbReference>
<protein>
    <submittedName>
        <fullName evidence="11">LALA0S03e05952g1_1</fullName>
    </submittedName>
</protein>
<sequence length="346" mass="39930">MISIPYKRIIIAFFGIGFLVCLANWSHQQHMQLSSIARRNETHAPQSQKHASKREEEDDEDNDDLFCAVMNPHTGNYIDLSQLSATPNSLRKDSHRQHRKQQDWQKTRWLVKEPETQRNYTLGICSSATRQGVDSLANSTGAFFVDPQSHQEVSIGDFNTQPRFVGKKLTMTYENGDLCPNGIDKRSTLLNFVCDKEIQSKAQVNYVGSLHNCSYFFEVRSVYACPTSHKSNDVNVLGIFFGIFLVFFAVEWGRRWFYGRVRARLRYSGDPAFLDNRPHWDSIERPSRIRQFFKQLFQFSKPKRTTGIKLSTSPQYRNASTDSLARDIEVQNNLLDNLDVHTTSSR</sequence>
<dbReference type="AlphaFoldDB" id="A0A0C7N4Q7"/>
<evidence type="ECO:0000256" key="4">
    <source>
        <dbReference type="ARBA" id="ARBA00022729"/>
    </source>
</evidence>
<dbReference type="Proteomes" id="UP000054304">
    <property type="component" value="Unassembled WGS sequence"/>
</dbReference>
<feature type="transmembrane region" description="Helical" evidence="9">
    <location>
        <begin position="234"/>
        <end position="252"/>
    </location>
</feature>
<name>A0A0C7N4Q7_9SACH</name>
<evidence type="ECO:0000313" key="12">
    <source>
        <dbReference type="Proteomes" id="UP000054304"/>
    </source>
</evidence>
<dbReference type="GeneID" id="34685002"/>
<reference evidence="11 12" key="1">
    <citation type="submission" date="2014-12" db="EMBL/GenBank/DDBJ databases">
        <authorList>
            <person name="Neuveglise Cecile"/>
        </authorList>
    </citation>
    <scope>NUCLEOTIDE SEQUENCE [LARGE SCALE GENOMIC DNA]</scope>
    <source>
        <strain evidence="11 12">CBS 12615</strain>
    </source>
</reference>
<evidence type="ECO:0000256" key="9">
    <source>
        <dbReference type="SAM" id="Phobius"/>
    </source>
</evidence>
<evidence type="ECO:0000259" key="10">
    <source>
        <dbReference type="PROSITE" id="PS51914"/>
    </source>
</evidence>
<keyword evidence="6 9" id="KW-0472">Membrane</keyword>
<dbReference type="GO" id="GO:0000139">
    <property type="term" value="C:Golgi membrane"/>
    <property type="evidence" value="ECO:0007669"/>
    <property type="project" value="UniProtKB-SubCell"/>
</dbReference>
<evidence type="ECO:0000256" key="8">
    <source>
        <dbReference type="SAM" id="MobiDB-lite"/>
    </source>
</evidence>
<gene>
    <name evidence="11" type="ORF">LALA0_S03e05952g</name>
</gene>
<feature type="region of interest" description="Disordered" evidence="8">
    <location>
        <begin position="40"/>
        <end position="61"/>
    </location>
</feature>
<evidence type="ECO:0000313" key="11">
    <source>
        <dbReference type="EMBL" id="CEP61576.1"/>
    </source>
</evidence>
<accession>A0A0C7N4Q7</accession>
<dbReference type="PROSITE" id="PS51914">
    <property type="entry name" value="MRH"/>
    <property type="match status" value="1"/>
</dbReference>
<evidence type="ECO:0000256" key="5">
    <source>
        <dbReference type="ARBA" id="ARBA00022989"/>
    </source>
</evidence>
<keyword evidence="5 9" id="KW-1133">Transmembrane helix</keyword>
<evidence type="ECO:0000256" key="6">
    <source>
        <dbReference type="ARBA" id="ARBA00023136"/>
    </source>
</evidence>